<evidence type="ECO:0000256" key="9">
    <source>
        <dbReference type="ARBA" id="ARBA00022989"/>
    </source>
</evidence>
<evidence type="ECO:0000259" key="13">
    <source>
        <dbReference type="PROSITE" id="PS50846"/>
    </source>
</evidence>
<evidence type="ECO:0000256" key="1">
    <source>
        <dbReference type="ARBA" id="ARBA00004370"/>
    </source>
</evidence>
<keyword evidence="5" id="KW-0479">Metal-binding</keyword>
<dbReference type="Pfam" id="PF00122">
    <property type="entry name" value="E1-E2_ATPase"/>
    <property type="match status" value="1"/>
</dbReference>
<keyword evidence="6" id="KW-0547">Nucleotide-binding</keyword>
<evidence type="ECO:0000256" key="11">
    <source>
        <dbReference type="ARBA" id="ARBA00023136"/>
    </source>
</evidence>
<dbReference type="InterPro" id="IPR023298">
    <property type="entry name" value="ATPase_P-typ_TM_dom_sf"/>
</dbReference>
<evidence type="ECO:0000256" key="7">
    <source>
        <dbReference type="ARBA" id="ARBA00022796"/>
    </source>
</evidence>
<keyword evidence="7" id="KW-0406">Ion transport</keyword>
<reference evidence="15" key="3">
    <citation type="submission" date="2016-06" db="UniProtKB">
        <authorList>
            <consortium name="WormBaseParasite"/>
        </authorList>
    </citation>
    <scope>IDENTIFICATION</scope>
</reference>
<dbReference type="InterPro" id="IPR008250">
    <property type="entry name" value="ATPase_P-typ_transduc_dom_A_sf"/>
</dbReference>
<dbReference type="SUPFAM" id="SSF81653">
    <property type="entry name" value="Calcium ATPase, transduction domain A"/>
    <property type="match status" value="1"/>
</dbReference>
<dbReference type="AlphaFoldDB" id="A0A183CMY3"/>
<evidence type="ECO:0000256" key="2">
    <source>
        <dbReference type="ARBA" id="ARBA00012517"/>
    </source>
</evidence>
<evidence type="ECO:0000313" key="15">
    <source>
        <dbReference type="WBParaSite" id="GPLIN_001424000"/>
    </source>
</evidence>
<evidence type="ECO:0000256" key="3">
    <source>
        <dbReference type="ARBA" id="ARBA00022448"/>
    </source>
</evidence>
<dbReference type="SUPFAM" id="SSF81665">
    <property type="entry name" value="Calcium ATPase, transmembrane domain M"/>
    <property type="match status" value="1"/>
</dbReference>
<keyword evidence="14" id="KW-1185">Reference proteome</keyword>
<evidence type="ECO:0000256" key="4">
    <source>
        <dbReference type="ARBA" id="ARBA00022692"/>
    </source>
</evidence>
<evidence type="ECO:0000256" key="6">
    <source>
        <dbReference type="ARBA" id="ARBA00022741"/>
    </source>
</evidence>
<dbReference type="Gene3D" id="3.30.70.100">
    <property type="match status" value="2"/>
</dbReference>
<feature type="transmembrane region" description="Helical" evidence="12">
    <location>
        <begin position="219"/>
        <end position="244"/>
    </location>
</feature>
<evidence type="ECO:0000256" key="10">
    <source>
        <dbReference type="ARBA" id="ARBA00023008"/>
    </source>
</evidence>
<dbReference type="PROSITE" id="PS50846">
    <property type="entry name" value="HMA_2"/>
    <property type="match status" value="2"/>
</dbReference>
<dbReference type="GO" id="GO:0140581">
    <property type="term" value="F:P-type monovalent copper transporter activity"/>
    <property type="evidence" value="ECO:0007669"/>
    <property type="project" value="UniProtKB-EC"/>
</dbReference>
<dbReference type="PANTHER" id="PTHR46594">
    <property type="entry name" value="P-TYPE CATION-TRANSPORTING ATPASE"/>
    <property type="match status" value="1"/>
</dbReference>
<dbReference type="CDD" id="cd00371">
    <property type="entry name" value="HMA"/>
    <property type="match status" value="2"/>
</dbReference>
<feature type="transmembrane region" description="Helical" evidence="12">
    <location>
        <begin position="188"/>
        <end position="207"/>
    </location>
</feature>
<feature type="transmembrane region" description="Helical" evidence="12">
    <location>
        <begin position="294"/>
        <end position="314"/>
    </location>
</feature>
<proteinExistence type="predicted"/>
<feature type="domain" description="HMA" evidence="13">
    <location>
        <begin position="21"/>
        <end position="87"/>
    </location>
</feature>
<dbReference type="PANTHER" id="PTHR46594:SF4">
    <property type="entry name" value="P-TYPE CATION-TRANSPORTING ATPASE"/>
    <property type="match status" value="1"/>
</dbReference>
<dbReference type="InterPro" id="IPR006121">
    <property type="entry name" value="HMA_dom"/>
</dbReference>
<dbReference type="InterPro" id="IPR006122">
    <property type="entry name" value="HMA_Cu_ion-bd"/>
</dbReference>
<dbReference type="GO" id="GO:0005524">
    <property type="term" value="F:ATP binding"/>
    <property type="evidence" value="ECO:0007669"/>
    <property type="project" value="UniProtKB-KW"/>
</dbReference>
<feature type="transmembrane region" description="Helical" evidence="12">
    <location>
        <begin position="455"/>
        <end position="477"/>
    </location>
</feature>
<dbReference type="GO" id="GO:0005507">
    <property type="term" value="F:copper ion binding"/>
    <property type="evidence" value="ECO:0007669"/>
    <property type="project" value="InterPro"/>
</dbReference>
<dbReference type="SUPFAM" id="SSF55008">
    <property type="entry name" value="HMA, heavy metal-associated domain"/>
    <property type="match status" value="2"/>
</dbReference>
<dbReference type="NCBIfam" id="TIGR00003">
    <property type="entry name" value="copper ion binding protein"/>
    <property type="match status" value="2"/>
</dbReference>
<accession>A0A183CMY3</accession>
<keyword evidence="7" id="KW-0187">Copper transport</keyword>
<dbReference type="WBParaSite" id="GPLIN_001424000">
    <property type="protein sequence ID" value="GPLIN_001424000"/>
    <property type="gene ID" value="GPLIN_001424000"/>
</dbReference>
<comment type="subcellular location">
    <subcellularLocation>
        <location evidence="1">Membrane</location>
    </subcellularLocation>
</comment>
<keyword evidence="4 12" id="KW-0812">Transmembrane</keyword>
<sequence>MSSTAVTGGDKHAGKDETPFKKCTLSVDGMTCSSCVATIEKQIGGLPGVHSISVVLMFLKANVVYDDSVITATEIAQAIDDLGFPCHVLDDSANNNEKCFLLLIGGMSCSSCVRRIESHALALRGVESCAVSLHTSVATVEYSSALIGLRDIIDRIQSLGYSAELASHDNRVKRLGHEDDIVRWRTSFLISLIFGIPVMALMIYYHWILKTPMNHDEQVHIFVSALSLDNLILFVLATPVQVFGGRNFYAQSWKALKHKTANMDVLVTLATSIAYIYSVFIIVAAILLDWPSSPMTFFDVPPMLFVFISLGRWLENKAKGKTSEALSKLMSMQAKVAILITRDEKSGHIISERGIDTELVQKGDFLKVMAGEKIPVDGIVVEGKSSADESLITGESMHVVKKPGSPVIGGSLNQSGLLIVQATHVGQDSTLAQIVRLVEDAQSSKAPLQQTADKIAGYFVPCIVLLSLITFLVWLVIGVVQKEKKYNFTKMHTNTSHSSSSLPPIDGISVEEWEYILRKAFEYAITVLSIACPCSLGLATPTAIMVGTGVGARNGILIKGGEPLEQARKA</sequence>
<dbReference type="PRINTS" id="PR00943">
    <property type="entry name" value="CUATPASE"/>
</dbReference>
<keyword evidence="10" id="KW-0186">Copper</keyword>
<dbReference type="FunFam" id="3.30.70.100:FF:000001">
    <property type="entry name" value="ATPase copper transporting beta"/>
    <property type="match status" value="2"/>
</dbReference>
<feature type="domain" description="HMA" evidence="13">
    <location>
        <begin position="98"/>
        <end position="164"/>
    </location>
</feature>
<evidence type="ECO:0000256" key="8">
    <source>
        <dbReference type="ARBA" id="ARBA00022840"/>
    </source>
</evidence>
<dbReference type="InterPro" id="IPR017969">
    <property type="entry name" value="Heavy-metal-associated_CS"/>
</dbReference>
<name>A0A183CMY3_GLOPA</name>
<dbReference type="Pfam" id="PF00403">
    <property type="entry name" value="HMA"/>
    <property type="match status" value="2"/>
</dbReference>
<feature type="transmembrane region" description="Helical" evidence="12">
    <location>
        <begin position="265"/>
        <end position="288"/>
    </location>
</feature>
<dbReference type="EC" id="7.2.2.8" evidence="2"/>
<evidence type="ECO:0000313" key="14">
    <source>
        <dbReference type="Proteomes" id="UP000050741"/>
    </source>
</evidence>
<dbReference type="PROSITE" id="PS01047">
    <property type="entry name" value="HMA_1"/>
    <property type="match status" value="1"/>
</dbReference>
<dbReference type="GO" id="GO:0016020">
    <property type="term" value="C:membrane"/>
    <property type="evidence" value="ECO:0007669"/>
    <property type="project" value="UniProtKB-SubCell"/>
</dbReference>
<dbReference type="Gene3D" id="2.70.150.10">
    <property type="entry name" value="Calcium-transporting ATPase, cytoplasmic transduction domain A"/>
    <property type="match status" value="1"/>
</dbReference>
<organism evidence="14 15">
    <name type="scientific">Globodera pallida</name>
    <name type="common">Potato cyst nematode worm</name>
    <name type="synonym">Heterodera pallida</name>
    <dbReference type="NCBI Taxonomy" id="36090"/>
    <lineage>
        <taxon>Eukaryota</taxon>
        <taxon>Metazoa</taxon>
        <taxon>Ecdysozoa</taxon>
        <taxon>Nematoda</taxon>
        <taxon>Chromadorea</taxon>
        <taxon>Rhabditida</taxon>
        <taxon>Tylenchina</taxon>
        <taxon>Tylenchomorpha</taxon>
        <taxon>Tylenchoidea</taxon>
        <taxon>Heteroderidae</taxon>
        <taxon>Heteroderinae</taxon>
        <taxon>Globodera</taxon>
    </lineage>
</organism>
<dbReference type="InterPro" id="IPR059000">
    <property type="entry name" value="ATPase_P-type_domA"/>
</dbReference>
<keyword evidence="3" id="KW-0813">Transport</keyword>
<evidence type="ECO:0000256" key="5">
    <source>
        <dbReference type="ARBA" id="ARBA00022723"/>
    </source>
</evidence>
<reference evidence="14" key="1">
    <citation type="submission" date="2013-12" db="EMBL/GenBank/DDBJ databases">
        <authorList>
            <person name="Aslett M."/>
        </authorList>
    </citation>
    <scope>NUCLEOTIDE SEQUENCE [LARGE SCALE GENOMIC DNA]</scope>
    <source>
        <strain evidence="14">Lindley</strain>
    </source>
</reference>
<evidence type="ECO:0000256" key="12">
    <source>
        <dbReference type="SAM" id="Phobius"/>
    </source>
</evidence>
<dbReference type="PRINTS" id="PR00942">
    <property type="entry name" value="CUATPASEI"/>
</dbReference>
<keyword evidence="9 12" id="KW-1133">Transmembrane helix</keyword>
<protein>
    <recommendedName>
        <fullName evidence="2">P-type Cu(+) transporter</fullName>
        <ecNumber evidence="2">7.2.2.8</ecNumber>
    </recommendedName>
</protein>
<keyword evidence="11 12" id="KW-0472">Membrane</keyword>
<keyword evidence="8" id="KW-0067">ATP-binding</keyword>
<dbReference type="FunFam" id="2.70.150.10:FF:000002">
    <property type="entry name" value="Copper-transporting ATPase 1, putative"/>
    <property type="match status" value="1"/>
</dbReference>
<dbReference type="Proteomes" id="UP000050741">
    <property type="component" value="Unassembled WGS sequence"/>
</dbReference>
<dbReference type="InterPro" id="IPR036163">
    <property type="entry name" value="HMA_dom_sf"/>
</dbReference>
<reference evidence="14" key="2">
    <citation type="submission" date="2014-05" db="EMBL/GenBank/DDBJ databases">
        <title>The genome and life-stage specific transcriptomes of Globodera pallida elucidate key aspects of plant parasitism by a cyst nematode.</title>
        <authorList>
            <person name="Cotton J.A."/>
            <person name="Lilley C.J."/>
            <person name="Jones L.M."/>
            <person name="Kikuchi T."/>
            <person name="Reid A.J."/>
            <person name="Thorpe P."/>
            <person name="Tsai I.J."/>
            <person name="Beasley H."/>
            <person name="Blok V."/>
            <person name="Cock P.J.A."/>
            <person name="Van den Akker S.E."/>
            <person name="Holroyd N."/>
            <person name="Hunt M."/>
            <person name="Mantelin S."/>
            <person name="Naghra H."/>
            <person name="Pain A."/>
            <person name="Palomares-Rius J.E."/>
            <person name="Zarowiecki M."/>
            <person name="Berriman M."/>
            <person name="Jones J.T."/>
            <person name="Urwin P.E."/>
        </authorList>
    </citation>
    <scope>NUCLEOTIDE SEQUENCE [LARGE SCALE GENOMIC DNA]</scope>
    <source>
        <strain evidence="14">Lindley</strain>
    </source>
</reference>